<dbReference type="InterPro" id="IPR011990">
    <property type="entry name" value="TPR-like_helical_dom_sf"/>
</dbReference>
<accession>A0A388JTR9</accession>
<dbReference type="OrthoDB" id="439046at2759"/>
<dbReference type="Proteomes" id="UP000265515">
    <property type="component" value="Unassembled WGS sequence"/>
</dbReference>
<comment type="caution">
    <text evidence="2">The sequence shown here is derived from an EMBL/GenBank/DDBJ whole genome shotgun (WGS) entry which is preliminary data.</text>
</comment>
<feature type="region of interest" description="Disordered" evidence="1">
    <location>
        <begin position="198"/>
        <end position="241"/>
    </location>
</feature>
<evidence type="ECO:0000313" key="3">
    <source>
        <dbReference type="Proteomes" id="UP000265515"/>
    </source>
</evidence>
<protein>
    <submittedName>
        <fullName evidence="2">Uncharacterized protein</fullName>
    </submittedName>
</protein>
<dbReference type="Gramene" id="GBG61209">
    <property type="protein sequence ID" value="GBG61209"/>
    <property type="gene ID" value="CBR_g19742"/>
</dbReference>
<feature type="region of interest" description="Disordered" evidence="1">
    <location>
        <begin position="173"/>
        <end position="192"/>
    </location>
</feature>
<dbReference type="SUPFAM" id="SSF48452">
    <property type="entry name" value="TPR-like"/>
    <property type="match status" value="1"/>
</dbReference>
<feature type="compositionally biased region" description="Pro residues" evidence="1">
    <location>
        <begin position="24"/>
        <end position="35"/>
    </location>
</feature>
<feature type="region of interest" description="Disordered" evidence="1">
    <location>
        <begin position="86"/>
        <end position="137"/>
    </location>
</feature>
<feature type="compositionally biased region" description="Low complexity" evidence="1">
    <location>
        <begin position="213"/>
        <end position="241"/>
    </location>
</feature>
<feature type="compositionally biased region" description="Polar residues" evidence="1">
    <location>
        <begin position="86"/>
        <end position="103"/>
    </location>
</feature>
<gene>
    <name evidence="2" type="ORF">CBR_g19742</name>
</gene>
<reference evidence="2 3" key="1">
    <citation type="journal article" date="2018" name="Cell">
        <title>The Chara Genome: Secondary Complexity and Implications for Plant Terrestrialization.</title>
        <authorList>
            <person name="Nishiyama T."/>
            <person name="Sakayama H."/>
            <person name="Vries J.D."/>
            <person name="Buschmann H."/>
            <person name="Saint-Marcoux D."/>
            <person name="Ullrich K.K."/>
            <person name="Haas F.B."/>
            <person name="Vanderstraeten L."/>
            <person name="Becker D."/>
            <person name="Lang D."/>
            <person name="Vosolsobe S."/>
            <person name="Rombauts S."/>
            <person name="Wilhelmsson P.K.I."/>
            <person name="Janitza P."/>
            <person name="Kern R."/>
            <person name="Heyl A."/>
            <person name="Rumpler F."/>
            <person name="Villalobos L.I.A.C."/>
            <person name="Clay J.M."/>
            <person name="Skokan R."/>
            <person name="Toyoda A."/>
            <person name="Suzuki Y."/>
            <person name="Kagoshima H."/>
            <person name="Schijlen E."/>
            <person name="Tajeshwar N."/>
            <person name="Catarino B."/>
            <person name="Hetherington A.J."/>
            <person name="Saltykova A."/>
            <person name="Bonnot C."/>
            <person name="Breuninger H."/>
            <person name="Symeonidi A."/>
            <person name="Radhakrishnan G.V."/>
            <person name="Van Nieuwerburgh F."/>
            <person name="Deforce D."/>
            <person name="Chang C."/>
            <person name="Karol K.G."/>
            <person name="Hedrich R."/>
            <person name="Ulvskov P."/>
            <person name="Glockner G."/>
            <person name="Delwiche C.F."/>
            <person name="Petrasek J."/>
            <person name="Van de Peer Y."/>
            <person name="Friml J."/>
            <person name="Beilby M."/>
            <person name="Dolan L."/>
            <person name="Kohara Y."/>
            <person name="Sugano S."/>
            <person name="Fujiyama A."/>
            <person name="Delaux P.-M."/>
            <person name="Quint M."/>
            <person name="TheiBen G."/>
            <person name="Hagemann M."/>
            <person name="Harholt J."/>
            <person name="Dunand C."/>
            <person name="Zachgo S."/>
            <person name="Langdale J."/>
            <person name="Maumus F."/>
            <person name="Straeten D.V.D."/>
            <person name="Gould S.B."/>
            <person name="Rensing S.A."/>
        </authorList>
    </citation>
    <scope>NUCLEOTIDE SEQUENCE [LARGE SCALE GENOMIC DNA]</scope>
    <source>
        <strain evidence="2 3">S276</strain>
    </source>
</reference>
<keyword evidence="3" id="KW-1185">Reference proteome</keyword>
<evidence type="ECO:0000313" key="2">
    <source>
        <dbReference type="EMBL" id="GBG61209.1"/>
    </source>
</evidence>
<feature type="region of interest" description="Disordered" evidence="1">
    <location>
        <begin position="272"/>
        <end position="300"/>
    </location>
</feature>
<evidence type="ECO:0000256" key="1">
    <source>
        <dbReference type="SAM" id="MobiDB-lite"/>
    </source>
</evidence>
<organism evidence="2 3">
    <name type="scientific">Chara braunii</name>
    <name type="common">Braun's stonewort</name>
    <dbReference type="NCBI Taxonomy" id="69332"/>
    <lineage>
        <taxon>Eukaryota</taxon>
        <taxon>Viridiplantae</taxon>
        <taxon>Streptophyta</taxon>
        <taxon>Charophyceae</taxon>
        <taxon>Charales</taxon>
        <taxon>Characeae</taxon>
        <taxon>Chara</taxon>
    </lineage>
</organism>
<proteinExistence type="predicted"/>
<dbReference type="EMBL" id="BFEA01000018">
    <property type="protein sequence ID" value="GBG61209.1"/>
    <property type="molecule type" value="Genomic_DNA"/>
</dbReference>
<feature type="compositionally biased region" description="Low complexity" evidence="1">
    <location>
        <begin position="104"/>
        <end position="137"/>
    </location>
</feature>
<name>A0A388JTR9_CHABU</name>
<dbReference type="Gene3D" id="1.25.40.10">
    <property type="entry name" value="Tetratricopeptide repeat domain"/>
    <property type="match status" value="1"/>
</dbReference>
<sequence length="514" mass="53820">MTTVFAVGTALAAGPNPANHALSPSPPRPPAPSPSPFSYLAPTSEACRAHIVSLLHPFPLASSSSSTSSSCLGREAVSSASSSLRFGKVTPSSHHSNCQLDDQSSFSSSSSSPGLPSPSSSWDSSSPPSSSAGVVISSVSSNKKATRLHHHLHRLSGSFVDWTDLCRPFLGGVGVGGGGGGGGGGEEEKLARRRRRAMRIVVPMSRKSDREASGTSPRDSTSSSSSIVSLSPSSSSSAALNAYHSSPRSDVTARFATDDGASTLGLFMPAEEATMGRSCSSEDDEVSEDSAPPSLSPFAGRMSNGSSAGCAFAYSRPSILAVDGAFVAEAPSGTVICNSRGCRPIGNDAYQPFELDRGDEWIRRRDAALHLPRRLAEFHARAERFDEMRGGGGGGVSAGNNGIGSRRHSATGRGGAVGVHHSSSAVSPVKQFAGEFAQYCGEFCEIELAEKYYREAIEASPTDSKLLADYATFAWRRLKDKAKAEQLFNRALEEAPDCAEVLASYALFLWQLES</sequence>
<feature type="region of interest" description="Disordered" evidence="1">
    <location>
        <begin position="13"/>
        <end position="39"/>
    </location>
</feature>
<feature type="region of interest" description="Disordered" evidence="1">
    <location>
        <begin position="391"/>
        <end position="417"/>
    </location>
</feature>
<dbReference type="AlphaFoldDB" id="A0A388JTR9"/>
<feature type="compositionally biased region" description="Gly residues" evidence="1">
    <location>
        <begin position="173"/>
        <end position="184"/>
    </location>
</feature>